<evidence type="ECO:0000256" key="2">
    <source>
        <dbReference type="ARBA" id="ARBA00022729"/>
    </source>
</evidence>
<dbReference type="PRINTS" id="PR00182">
    <property type="entry name" value="ECOLNEIPORIN"/>
</dbReference>
<evidence type="ECO:0000259" key="5">
    <source>
        <dbReference type="Pfam" id="PF13609"/>
    </source>
</evidence>
<dbReference type="PANTHER" id="PTHR34501">
    <property type="entry name" value="PROTEIN YDDL-RELATED"/>
    <property type="match status" value="1"/>
</dbReference>
<dbReference type="InterPro" id="IPR033900">
    <property type="entry name" value="Gram_neg_porin_domain"/>
</dbReference>
<dbReference type="InterPro" id="IPR023614">
    <property type="entry name" value="Porin_dom_sf"/>
</dbReference>
<name>A0ABY0IBK6_9GAMM</name>
<dbReference type="SUPFAM" id="SSF56935">
    <property type="entry name" value="Porins"/>
    <property type="match status" value="1"/>
</dbReference>
<feature type="domain" description="Porin" evidence="5">
    <location>
        <begin position="13"/>
        <end position="343"/>
    </location>
</feature>
<dbReference type="InterPro" id="IPR050298">
    <property type="entry name" value="Gram-neg_bact_OMP"/>
</dbReference>
<feature type="signal peptide" evidence="4">
    <location>
        <begin position="1"/>
        <end position="26"/>
    </location>
</feature>
<dbReference type="Proteomes" id="UP000294166">
    <property type="component" value="Unassembled WGS sequence"/>
</dbReference>
<dbReference type="RefSeq" id="WP_130047658.1">
    <property type="nucleotide sequence ID" value="NZ_SEZL01000009.1"/>
</dbReference>
<comment type="subcellular location">
    <subcellularLocation>
        <location evidence="1">Cell outer membrane</location>
        <topology evidence="1">Multi-pass membrane protein</topology>
    </subcellularLocation>
</comment>
<dbReference type="CDD" id="cd00342">
    <property type="entry name" value="gram_neg_porins"/>
    <property type="match status" value="1"/>
</dbReference>
<feature type="chain" id="PRO_5045227277" evidence="4">
    <location>
        <begin position="27"/>
        <end position="368"/>
    </location>
</feature>
<proteinExistence type="predicted"/>
<keyword evidence="2 4" id="KW-0732">Signal</keyword>
<protein>
    <submittedName>
        <fullName evidence="6">Porin</fullName>
    </submittedName>
</protein>
<gene>
    <name evidence="6" type="ORF">ERW53_07115</name>
</gene>
<dbReference type="EMBL" id="SEZN01000010">
    <property type="protein sequence ID" value="RYU65075.1"/>
    <property type="molecule type" value="Genomic_DNA"/>
</dbReference>
<evidence type="ECO:0000256" key="4">
    <source>
        <dbReference type="SAM" id="SignalP"/>
    </source>
</evidence>
<evidence type="ECO:0000256" key="1">
    <source>
        <dbReference type="ARBA" id="ARBA00004571"/>
    </source>
</evidence>
<dbReference type="PANTHER" id="PTHR34501:SF2">
    <property type="entry name" value="OUTER MEMBRANE PORIN F-RELATED"/>
    <property type="match status" value="1"/>
</dbReference>
<dbReference type="Pfam" id="PF13609">
    <property type="entry name" value="Porin_4"/>
    <property type="match status" value="1"/>
</dbReference>
<keyword evidence="3" id="KW-0472">Membrane</keyword>
<evidence type="ECO:0000313" key="6">
    <source>
        <dbReference type="EMBL" id="RYU65075.1"/>
    </source>
</evidence>
<dbReference type="InterPro" id="IPR001702">
    <property type="entry name" value="Porin_Gram-ve"/>
</dbReference>
<dbReference type="Gene3D" id="2.40.160.10">
    <property type="entry name" value="Porin"/>
    <property type="match status" value="1"/>
</dbReference>
<organism evidence="6 7">
    <name type="scientific">Aliivibrio finisterrensis</name>
    <dbReference type="NCBI Taxonomy" id="511998"/>
    <lineage>
        <taxon>Bacteria</taxon>
        <taxon>Pseudomonadati</taxon>
        <taxon>Pseudomonadota</taxon>
        <taxon>Gammaproteobacteria</taxon>
        <taxon>Vibrionales</taxon>
        <taxon>Vibrionaceae</taxon>
        <taxon>Aliivibrio</taxon>
    </lineage>
</organism>
<keyword evidence="7" id="KW-1185">Reference proteome</keyword>
<sequence length="368" mass="39561">MMTMFKKTLLGAAITAATLVSGSANAAIQLAGDAVQVYGQAAGFMTVINDSDSENSAGAVIESRIGFRGTVEFEDFAPNLIWQVESGDANNNGAGAFGVRDTFVGLDFDGVGSFKFGRQLVAAYNYVDYPHTNPGLGNVFDWNNDLGVTFEDRADNNLRFDSANFGGFNFQATLSGMSTTTDAMVASIATSYTQDLFSVHAAYYTRGEYTSLASEEPKYIINDQGQVVGNPKYVKGGATTTHYANNYAIVGGSMFLGDVTLTAAYKMMETDTATGTNGQDAVSATAQYVLNNQWVFKAGYSMTTDADKDVLKGDGTVATKKEDTGDTAITARLGYLLPSTYLYIDSRNYKIDNKDWTNSILVGAEYYF</sequence>
<reference evidence="6 7" key="1">
    <citation type="submission" date="2019-02" db="EMBL/GenBank/DDBJ databases">
        <title>Genome sequences of Aliivibrio finisterrensis strains from farmed Atlantic salmon.</title>
        <authorList>
            <person name="Bowman J.P."/>
        </authorList>
    </citation>
    <scope>NUCLEOTIDE SEQUENCE [LARGE SCALE GENOMIC DNA]</scope>
    <source>
        <strain evidence="6 7">A21</strain>
    </source>
</reference>
<evidence type="ECO:0000256" key="3">
    <source>
        <dbReference type="ARBA" id="ARBA00023136"/>
    </source>
</evidence>
<evidence type="ECO:0000313" key="7">
    <source>
        <dbReference type="Proteomes" id="UP000294166"/>
    </source>
</evidence>
<accession>A0ABY0IBK6</accession>
<comment type="caution">
    <text evidence="6">The sequence shown here is derived from an EMBL/GenBank/DDBJ whole genome shotgun (WGS) entry which is preliminary data.</text>
</comment>